<accession>A0A6I0F6Y8</accession>
<protein>
    <recommendedName>
        <fullName evidence="3">HipA-like C-terminal domain-containing protein</fullName>
    </recommendedName>
</protein>
<comment type="caution">
    <text evidence="1">The sequence shown here is derived from an EMBL/GenBank/DDBJ whole genome shotgun (WGS) entry which is preliminary data.</text>
</comment>
<dbReference type="RefSeq" id="WP_151861902.1">
    <property type="nucleotide sequence ID" value="NZ_WBZC01000051.1"/>
</dbReference>
<reference evidence="1 2" key="1">
    <citation type="submission" date="2019-10" db="EMBL/GenBank/DDBJ databases">
        <title>Alkaliphilus serpentinus sp. nov. and Alkaliphilus pronyensis sp. nov., two novel anaerobic alkaliphilic species isolated from the serpentinized-hosted hydrothermal field of the Prony Bay (New Caledonia).</title>
        <authorList>
            <person name="Postec A."/>
        </authorList>
    </citation>
    <scope>NUCLEOTIDE SEQUENCE [LARGE SCALE GENOMIC DNA]</scope>
    <source>
        <strain evidence="1 2">LacV</strain>
    </source>
</reference>
<proteinExistence type="predicted"/>
<dbReference type="OrthoDB" id="9812605at2"/>
<evidence type="ECO:0000313" key="2">
    <source>
        <dbReference type="Proteomes" id="UP000432715"/>
    </source>
</evidence>
<gene>
    <name evidence="1" type="ORF">F8154_12210</name>
</gene>
<evidence type="ECO:0008006" key="3">
    <source>
        <dbReference type="Google" id="ProtNLM"/>
    </source>
</evidence>
<dbReference type="Proteomes" id="UP000432715">
    <property type="component" value="Unassembled WGS sequence"/>
</dbReference>
<dbReference type="EMBL" id="WBZC01000051">
    <property type="protein sequence ID" value="KAB3532132.1"/>
    <property type="molecule type" value="Genomic_DNA"/>
</dbReference>
<name>A0A6I0F6Y8_9FIRM</name>
<keyword evidence="2" id="KW-1185">Reference proteome</keyword>
<dbReference type="AlphaFoldDB" id="A0A6I0F6Y8"/>
<sequence length="385" mass="44715">MFILKSKDVDILSFTKEFKEGEYVAEVKELLNLELLPPLLKLVPGKEQNYFNIWIKNRSISINRYYIKEILRSLGFDRYDPIDLVLYARGLSLNDTYWIYDTESSNVTWKEINIYENSFKDSLEYVTFFGHSKSLGGRLQNSAELTLAGMLPKCWRREGGLTCLYKRGTSEYANAGREPIIEVIAYRIGELLNISIAKQELLNYEGYLCTRSENFTSVNRSFIPAYEYLKDLEPTSWTYEMVCSRLGVIDAIDDMVVFDYVINNTDRHFSNFGVLIDPDTNTIIEFAPLFDHGYSLLHNTMDVDYPINQEEWYSRIIGPSSREKAKNVFKLRHRKGVHNLLANLETLFTEDVMMLANKDKVLISESMVKEVVSMIKWRCLDLLNG</sequence>
<dbReference type="Gene3D" id="1.10.1070.20">
    <property type="match status" value="1"/>
</dbReference>
<organism evidence="1 2">
    <name type="scientific">Alkaliphilus pronyensis</name>
    <dbReference type="NCBI Taxonomy" id="1482732"/>
    <lineage>
        <taxon>Bacteria</taxon>
        <taxon>Bacillati</taxon>
        <taxon>Bacillota</taxon>
        <taxon>Clostridia</taxon>
        <taxon>Peptostreptococcales</taxon>
        <taxon>Natronincolaceae</taxon>
        <taxon>Alkaliphilus</taxon>
    </lineage>
</organism>
<evidence type="ECO:0000313" key="1">
    <source>
        <dbReference type="EMBL" id="KAB3532132.1"/>
    </source>
</evidence>